<keyword evidence="2" id="KW-1185">Reference proteome</keyword>
<name>A0A1I5KI34_9HYPH</name>
<dbReference type="Proteomes" id="UP000199236">
    <property type="component" value="Unassembled WGS sequence"/>
</dbReference>
<accession>A0A1I5KI34</accession>
<protein>
    <submittedName>
        <fullName evidence="1">Uncharacterized protein</fullName>
    </submittedName>
</protein>
<organism evidence="1 2">
    <name type="scientific">Cohaesibacter marisflavi</name>
    <dbReference type="NCBI Taxonomy" id="655353"/>
    <lineage>
        <taxon>Bacteria</taxon>
        <taxon>Pseudomonadati</taxon>
        <taxon>Pseudomonadota</taxon>
        <taxon>Alphaproteobacteria</taxon>
        <taxon>Hyphomicrobiales</taxon>
        <taxon>Cohaesibacteraceae</taxon>
    </lineage>
</organism>
<gene>
    <name evidence="1" type="ORF">SAMN04488056_1145</name>
</gene>
<dbReference type="AlphaFoldDB" id="A0A1I5KI34"/>
<evidence type="ECO:0000313" key="1">
    <source>
        <dbReference type="EMBL" id="SFO84326.1"/>
    </source>
</evidence>
<proteinExistence type="predicted"/>
<sequence length="48" mass="5503">MHLGKVKVLGVCSLHCFSRIFIIDFMFVHCRSPDCLNVTIFENAMLES</sequence>
<evidence type="ECO:0000313" key="2">
    <source>
        <dbReference type="Proteomes" id="UP000199236"/>
    </source>
</evidence>
<dbReference type="EMBL" id="FOVR01000014">
    <property type="protein sequence ID" value="SFO84326.1"/>
    <property type="molecule type" value="Genomic_DNA"/>
</dbReference>
<reference evidence="1 2" key="1">
    <citation type="submission" date="2016-10" db="EMBL/GenBank/DDBJ databases">
        <authorList>
            <person name="de Groot N.N."/>
        </authorList>
    </citation>
    <scope>NUCLEOTIDE SEQUENCE [LARGE SCALE GENOMIC DNA]</scope>
    <source>
        <strain evidence="1 2">CGMCC 1.9157</strain>
    </source>
</reference>
<dbReference type="STRING" id="655353.SAMN04488056_1145"/>